<reference evidence="3 4" key="1">
    <citation type="submission" date="2023-07" db="EMBL/GenBank/DDBJ databases">
        <title>Sorghum-associated microbial communities from plants grown in Nebraska, USA.</title>
        <authorList>
            <person name="Schachtman D."/>
        </authorList>
    </citation>
    <scope>NUCLEOTIDE SEQUENCE [LARGE SCALE GENOMIC DNA]</scope>
    <source>
        <strain evidence="3 4">4256</strain>
    </source>
</reference>
<accession>A0ABU1WXU3</accession>
<dbReference type="EMBL" id="JAVDWV010000003">
    <property type="protein sequence ID" value="MDR7153894.1"/>
    <property type="molecule type" value="Genomic_DNA"/>
</dbReference>
<dbReference type="InterPro" id="IPR041072">
    <property type="entry name" value="FAA_hydro_N"/>
</dbReference>
<dbReference type="EC" id="3.7.1.2" evidence="3"/>
<dbReference type="GO" id="GO:0004334">
    <property type="term" value="F:fumarylacetoacetase activity"/>
    <property type="evidence" value="ECO:0007669"/>
    <property type="project" value="UniProtKB-EC"/>
</dbReference>
<protein>
    <submittedName>
        <fullName evidence="3">Fumarylacetoacetate (FAA) hydrolase</fullName>
        <ecNumber evidence="3">3.7.1.2</ecNumber>
    </submittedName>
</protein>
<name>A0ABU1WXU3_SPHXE</name>
<dbReference type="Proteomes" id="UP001267638">
    <property type="component" value="Unassembled WGS sequence"/>
</dbReference>
<dbReference type="SUPFAM" id="SSF56529">
    <property type="entry name" value="FAH"/>
    <property type="match status" value="1"/>
</dbReference>
<dbReference type="RefSeq" id="WP_310222012.1">
    <property type="nucleotide sequence ID" value="NZ_JAVDWV010000003.1"/>
</dbReference>
<evidence type="ECO:0000313" key="3">
    <source>
        <dbReference type="EMBL" id="MDR7153894.1"/>
    </source>
</evidence>
<evidence type="ECO:0000259" key="2">
    <source>
        <dbReference type="Pfam" id="PF18288"/>
    </source>
</evidence>
<comment type="caution">
    <text evidence="3">The sequence shown here is derived from an EMBL/GenBank/DDBJ whole genome shotgun (WGS) entry which is preliminary data.</text>
</comment>
<dbReference type="Gene3D" id="3.90.850.10">
    <property type="entry name" value="Fumarylacetoacetase-like, C-terminal domain"/>
    <property type="match status" value="1"/>
</dbReference>
<keyword evidence="4" id="KW-1185">Reference proteome</keyword>
<dbReference type="Pfam" id="PF01557">
    <property type="entry name" value="FAA_hydrolase"/>
    <property type="match status" value="1"/>
</dbReference>
<dbReference type="InterPro" id="IPR036663">
    <property type="entry name" value="Fumarylacetoacetase_C_sf"/>
</dbReference>
<dbReference type="InterPro" id="IPR011234">
    <property type="entry name" value="Fumarylacetoacetase-like_C"/>
</dbReference>
<proteinExistence type="predicted"/>
<organism evidence="3 4">
    <name type="scientific">Sphingobium xenophagum</name>
    <dbReference type="NCBI Taxonomy" id="121428"/>
    <lineage>
        <taxon>Bacteria</taxon>
        <taxon>Pseudomonadati</taxon>
        <taxon>Pseudomonadota</taxon>
        <taxon>Alphaproteobacteria</taxon>
        <taxon>Sphingomonadales</taxon>
        <taxon>Sphingomonadaceae</taxon>
        <taxon>Sphingobium</taxon>
    </lineage>
</organism>
<dbReference type="PANTHER" id="PTHR43211:SF1">
    <property type="entry name" value="BLL6422 PROTEIN"/>
    <property type="match status" value="1"/>
</dbReference>
<feature type="domain" description="Fumarylacetoacetase-like C-terminal" evidence="1">
    <location>
        <begin position="73"/>
        <end position="302"/>
    </location>
</feature>
<evidence type="ECO:0000313" key="4">
    <source>
        <dbReference type="Proteomes" id="UP001267638"/>
    </source>
</evidence>
<dbReference type="Pfam" id="PF18288">
    <property type="entry name" value="FAA_hydro_N_2"/>
    <property type="match status" value="1"/>
</dbReference>
<sequence>MRLATIRNGGRDGRLILLSPDGSSYAEPAVATLQSALEQWTDIAPALAAITDFPHPVDPAQLAAPLPRAWQWLDGSAFESHGALMDKVLDIAPEKTGRPLMYQGVSDHFYGPQDDVPMPDETLGIDFEGEFGVIVDAVPMGVTSQDAMAHIRLIVQINDWSLRALAGPEMKTGFGWVQAKPACSMAPFAVTPDELGDQWRDGRVAMDLLVDWNGQRFGAANGEAMGFGFHDLVAHAARTRHLVAGTVIGSGTVSNANFREVGSSCIAERRGIEIVDEGTARTAFMRFGDHIRMEGRLADGRAPFGIIDQQVIAYRGEQ</sequence>
<keyword evidence="3" id="KW-0378">Hydrolase</keyword>
<evidence type="ECO:0000259" key="1">
    <source>
        <dbReference type="Pfam" id="PF01557"/>
    </source>
</evidence>
<dbReference type="PANTHER" id="PTHR43211">
    <property type="entry name" value="FUMARYLACETOACETATE HYDROLASE"/>
    <property type="match status" value="1"/>
</dbReference>
<gene>
    <name evidence="3" type="ORF">J2W40_000697</name>
</gene>
<feature type="domain" description="Fumarylacetoacetase N-terminal" evidence="2">
    <location>
        <begin position="1"/>
        <end position="68"/>
    </location>
</feature>